<dbReference type="RefSeq" id="WP_171910228.1">
    <property type="nucleotide sequence ID" value="NZ_FNKP01000001.1"/>
</dbReference>
<dbReference type="Proteomes" id="UP000183487">
    <property type="component" value="Unassembled WGS sequence"/>
</dbReference>
<accession>A0A1H1DQV5</accession>
<reference evidence="2" key="1">
    <citation type="submission" date="2016-10" db="EMBL/GenBank/DDBJ databases">
        <authorList>
            <person name="Varghese N."/>
            <person name="Submissions S."/>
        </authorList>
    </citation>
    <scope>NUCLEOTIDE SEQUENCE [LARGE SCALE GENOMIC DNA]</scope>
    <source>
        <strain evidence="2">GAS106B</strain>
    </source>
</reference>
<organism evidence="1 2">
    <name type="scientific">Paraburkholderia fungorum</name>
    <dbReference type="NCBI Taxonomy" id="134537"/>
    <lineage>
        <taxon>Bacteria</taxon>
        <taxon>Pseudomonadati</taxon>
        <taxon>Pseudomonadota</taxon>
        <taxon>Betaproteobacteria</taxon>
        <taxon>Burkholderiales</taxon>
        <taxon>Burkholderiaceae</taxon>
        <taxon>Paraburkholderia</taxon>
    </lineage>
</organism>
<gene>
    <name evidence="1" type="ORF">SAMN05443245_2756</name>
</gene>
<evidence type="ECO:0000313" key="2">
    <source>
        <dbReference type="Proteomes" id="UP000183487"/>
    </source>
</evidence>
<dbReference type="EMBL" id="FNKP01000001">
    <property type="protein sequence ID" value="SDQ78659.1"/>
    <property type="molecule type" value="Genomic_DNA"/>
</dbReference>
<dbReference type="AlphaFoldDB" id="A0A1H1DQV5"/>
<name>A0A1H1DQV5_9BURK</name>
<keyword evidence="2" id="KW-1185">Reference proteome</keyword>
<protein>
    <submittedName>
        <fullName evidence="1">Uncharacterized protein</fullName>
    </submittedName>
</protein>
<sequence length="53" mass="6491">MSIFSYRKHLRFLTHAQRRRWWDQKKRLTPRVRISGAYVPPNVSREFAYVKVG</sequence>
<evidence type="ECO:0000313" key="1">
    <source>
        <dbReference type="EMBL" id="SDQ78659.1"/>
    </source>
</evidence>
<proteinExistence type="predicted"/>